<proteinExistence type="predicted"/>
<sequence>MAGCEDDEEGEDDEGDEDDEEDGGDEEDGSDEDSSNCASESVSFGLVYPVYCSTCGRIVSMGHHFVKGRSSPSFSTFRARVWRDLLREFLDLIAKLVAKFVEGDQVSLFDPPLTFPNYRGLIWMACVDFSDASGLGMRNASTTRGIRLGKVHNSR</sequence>
<reference evidence="1 2" key="1">
    <citation type="journal article" date="2022" name="New Phytol.">
        <title>Ecological generalism drives hyperdiversity of secondary metabolite gene clusters in xylarialean endophytes.</title>
        <authorList>
            <person name="Franco M.E.E."/>
            <person name="Wisecaver J.H."/>
            <person name="Arnold A.E."/>
            <person name="Ju Y.M."/>
            <person name="Slot J.C."/>
            <person name="Ahrendt S."/>
            <person name="Moore L.P."/>
            <person name="Eastman K.E."/>
            <person name="Scott K."/>
            <person name="Konkel Z."/>
            <person name="Mondo S.J."/>
            <person name="Kuo A."/>
            <person name="Hayes R.D."/>
            <person name="Haridas S."/>
            <person name="Andreopoulos B."/>
            <person name="Riley R."/>
            <person name="LaButti K."/>
            <person name="Pangilinan J."/>
            <person name="Lipzen A."/>
            <person name="Amirebrahimi M."/>
            <person name="Yan J."/>
            <person name="Adam C."/>
            <person name="Keymanesh K."/>
            <person name="Ng V."/>
            <person name="Louie K."/>
            <person name="Northen T."/>
            <person name="Drula E."/>
            <person name="Henrissat B."/>
            <person name="Hsieh H.M."/>
            <person name="Youens-Clark K."/>
            <person name="Lutzoni F."/>
            <person name="Miadlikowska J."/>
            <person name="Eastwood D.C."/>
            <person name="Hamelin R.C."/>
            <person name="Grigoriev I.V."/>
            <person name="U'Ren J.M."/>
        </authorList>
    </citation>
    <scope>NUCLEOTIDE SEQUENCE [LARGE SCALE GENOMIC DNA]</scope>
    <source>
        <strain evidence="1 2">ER1909</strain>
    </source>
</reference>
<protein>
    <submittedName>
        <fullName evidence="1">Uncharacterized protein</fullName>
    </submittedName>
</protein>
<evidence type="ECO:0000313" key="2">
    <source>
        <dbReference type="Proteomes" id="UP001497680"/>
    </source>
</evidence>
<evidence type="ECO:0000313" key="1">
    <source>
        <dbReference type="EMBL" id="KAI6089229.1"/>
    </source>
</evidence>
<gene>
    <name evidence="1" type="ORF">F4821DRAFT_257028</name>
</gene>
<dbReference type="Proteomes" id="UP001497680">
    <property type="component" value="Unassembled WGS sequence"/>
</dbReference>
<organism evidence="1 2">
    <name type="scientific">Hypoxylon rubiginosum</name>
    <dbReference type="NCBI Taxonomy" id="110542"/>
    <lineage>
        <taxon>Eukaryota</taxon>
        <taxon>Fungi</taxon>
        <taxon>Dikarya</taxon>
        <taxon>Ascomycota</taxon>
        <taxon>Pezizomycotina</taxon>
        <taxon>Sordariomycetes</taxon>
        <taxon>Xylariomycetidae</taxon>
        <taxon>Xylariales</taxon>
        <taxon>Hypoxylaceae</taxon>
        <taxon>Hypoxylon</taxon>
    </lineage>
</organism>
<keyword evidence="2" id="KW-1185">Reference proteome</keyword>
<comment type="caution">
    <text evidence="1">The sequence shown here is derived from an EMBL/GenBank/DDBJ whole genome shotgun (WGS) entry which is preliminary data.</text>
</comment>
<name>A0ACC0D945_9PEZI</name>
<dbReference type="EMBL" id="MU394296">
    <property type="protein sequence ID" value="KAI6089229.1"/>
    <property type="molecule type" value="Genomic_DNA"/>
</dbReference>
<accession>A0ACC0D945</accession>